<gene>
    <name evidence="21" type="ORF">HPS56_09810</name>
</gene>
<keyword evidence="14" id="KW-0829">Tyrosine-protein kinase</keyword>
<evidence type="ECO:0000256" key="14">
    <source>
        <dbReference type="ARBA" id="ARBA00023137"/>
    </source>
</evidence>
<feature type="domain" description="Tyrosine-protein kinase G-rich" evidence="20">
    <location>
        <begin position="461"/>
        <end position="537"/>
    </location>
</feature>
<keyword evidence="22" id="KW-1185">Reference proteome</keyword>
<evidence type="ECO:0000313" key="21">
    <source>
        <dbReference type="EMBL" id="NPD92631.1"/>
    </source>
</evidence>
<evidence type="ECO:0000259" key="19">
    <source>
        <dbReference type="Pfam" id="PF13614"/>
    </source>
</evidence>
<dbReference type="InterPro" id="IPR050445">
    <property type="entry name" value="Bact_polysacc_biosynth/exp"/>
</dbReference>
<comment type="caution">
    <text evidence="21">The sequence shown here is derived from an EMBL/GenBank/DDBJ whole genome shotgun (WGS) entry which is preliminary data.</text>
</comment>
<evidence type="ECO:0000256" key="3">
    <source>
        <dbReference type="ARBA" id="ARBA00008883"/>
    </source>
</evidence>
<evidence type="ECO:0000256" key="5">
    <source>
        <dbReference type="ARBA" id="ARBA00022475"/>
    </source>
</evidence>
<dbReference type="NCBIfam" id="TIGR01007">
    <property type="entry name" value="eps_fam"/>
    <property type="match status" value="1"/>
</dbReference>
<keyword evidence="7 21" id="KW-0808">Transferase</keyword>
<evidence type="ECO:0000256" key="13">
    <source>
        <dbReference type="ARBA" id="ARBA00023136"/>
    </source>
</evidence>
<evidence type="ECO:0000259" key="18">
    <source>
        <dbReference type="Pfam" id="PF02706"/>
    </source>
</evidence>
<sequence>MEERKNIENLENLESTSGVEEESLFDFRTIIAIFILNWQWFILSVFIFLCGSLIYLRYKSPIFQVSAKMLIKDDSNNMQNGNRQMLSNMQDFGFISNSNGVDNEIEILQSRILVKEAVKDLKLYTEYKIEGKIKDNLIYKTQPINVDLDPQSLNDMDKSFRPITMKITKKGNSFEVTGKAYDNEGNEKPFQTKITSFPASKRTAGGVLTFTANGHYFSHMSDRKEIYVTILPPNNVAAQYVGAMSVEPTSKTTSIARITVRNKSKERAEDFLKQMAICYNRQANADKNEVAYKTEEFINERLEKINAELGSTEGELEQYKKRNNLIQLKLDASEALSQTSQFSTKLSDAKTQIQLLDYLRQYVDNPANKYQIIPSNVGLADGASIQLITQYNQNVLARNRLLRSASEIAPRVMEVTSTLDALQSSIRTALAQARRSADITRQGIEDQYASYQTKISHTPEQERILTQIGRQQEVKSGLYLMLLQKREENSISLAATADKGKLIDDPIFEGKVSPKNSMITMMALAIGFLLPLVIIYLLQMFRYKIEGHMDVARLTNLPIIADVAITSENVKSDAGIVVHENKNDMVDEIYRGMRTNIQFMLKEDEKVIMFTSSTSGEGKTFNASNLAVSFALLGKKVILMGLDIRKPALGRLFNISDKTAGITNLLKKNNITKDDITSQITQSKVNNNLDLMMAGPIPPNPTELLARENLSVVLEELKNRYDYIIIDTAPIGLVTDTLQINKHADIAVVICRADYTPKAAFGMINSLAADNKLTNACIVINGVDMSKKKYGYYYGYGKYGKYGRYSRYGYSSYKRYGAYGYGGYGTYGTYGNYANSHYGQPNDNSIKK</sequence>
<comment type="catalytic activity">
    <reaction evidence="15">
        <text>L-tyrosyl-[protein] + ATP = O-phospho-L-tyrosyl-[protein] + ADP + H(+)</text>
        <dbReference type="Rhea" id="RHEA:10596"/>
        <dbReference type="Rhea" id="RHEA-COMP:10136"/>
        <dbReference type="Rhea" id="RHEA-COMP:20101"/>
        <dbReference type="ChEBI" id="CHEBI:15378"/>
        <dbReference type="ChEBI" id="CHEBI:30616"/>
        <dbReference type="ChEBI" id="CHEBI:46858"/>
        <dbReference type="ChEBI" id="CHEBI:61978"/>
        <dbReference type="ChEBI" id="CHEBI:456216"/>
        <dbReference type="EC" id="2.7.10.2"/>
    </reaction>
</comment>
<keyword evidence="10" id="KW-0418">Kinase</keyword>
<keyword evidence="12 17" id="KW-1133">Transmembrane helix</keyword>
<evidence type="ECO:0000256" key="7">
    <source>
        <dbReference type="ARBA" id="ARBA00022679"/>
    </source>
</evidence>
<dbReference type="SUPFAM" id="SSF52540">
    <property type="entry name" value="P-loop containing nucleoside triphosphate hydrolases"/>
    <property type="match status" value="1"/>
</dbReference>
<dbReference type="Proteomes" id="UP000714420">
    <property type="component" value="Unassembled WGS sequence"/>
</dbReference>
<dbReference type="InterPro" id="IPR003856">
    <property type="entry name" value="LPS_length_determ_N"/>
</dbReference>
<dbReference type="GO" id="GO:0004715">
    <property type="term" value="F:non-membrane spanning protein tyrosine kinase activity"/>
    <property type="evidence" value="ECO:0007669"/>
    <property type="project" value="UniProtKB-EC"/>
</dbReference>
<dbReference type="PANTHER" id="PTHR32309:SF13">
    <property type="entry name" value="FERRIC ENTEROBACTIN TRANSPORT PROTEIN FEPE"/>
    <property type="match status" value="1"/>
</dbReference>
<dbReference type="CDD" id="cd05387">
    <property type="entry name" value="BY-kinase"/>
    <property type="match status" value="1"/>
</dbReference>
<dbReference type="InterPro" id="IPR032807">
    <property type="entry name" value="GNVR"/>
</dbReference>
<evidence type="ECO:0000256" key="11">
    <source>
        <dbReference type="ARBA" id="ARBA00022840"/>
    </source>
</evidence>
<comment type="subcellular location">
    <subcellularLocation>
        <location evidence="1">Cell inner membrane</location>
        <topology evidence="1">Multi-pass membrane protein</topology>
    </subcellularLocation>
</comment>
<evidence type="ECO:0000256" key="2">
    <source>
        <dbReference type="ARBA" id="ARBA00007316"/>
    </source>
</evidence>
<dbReference type="Gene3D" id="3.40.50.300">
    <property type="entry name" value="P-loop containing nucleotide triphosphate hydrolases"/>
    <property type="match status" value="1"/>
</dbReference>
<dbReference type="PANTHER" id="PTHR32309">
    <property type="entry name" value="TYROSINE-PROTEIN KINASE"/>
    <property type="match status" value="1"/>
</dbReference>
<organism evidence="21 22">
    <name type="scientific">Xylanibacter muris</name>
    <dbReference type="NCBI Taxonomy" id="2736290"/>
    <lineage>
        <taxon>Bacteria</taxon>
        <taxon>Pseudomonadati</taxon>
        <taxon>Bacteroidota</taxon>
        <taxon>Bacteroidia</taxon>
        <taxon>Bacteroidales</taxon>
        <taxon>Prevotellaceae</taxon>
        <taxon>Xylanibacter</taxon>
    </lineage>
</organism>
<keyword evidence="6" id="KW-0997">Cell inner membrane</keyword>
<evidence type="ECO:0000313" key="22">
    <source>
        <dbReference type="Proteomes" id="UP000714420"/>
    </source>
</evidence>
<protein>
    <recommendedName>
        <fullName evidence="4">non-specific protein-tyrosine kinase</fullName>
        <ecNumber evidence="4">2.7.10.2</ecNumber>
    </recommendedName>
</protein>
<name>A0ABX2AN39_9BACT</name>
<evidence type="ECO:0000259" key="20">
    <source>
        <dbReference type="Pfam" id="PF13807"/>
    </source>
</evidence>
<dbReference type="Pfam" id="PF02706">
    <property type="entry name" value="Wzz"/>
    <property type="match status" value="1"/>
</dbReference>
<keyword evidence="8 17" id="KW-0812">Transmembrane</keyword>
<dbReference type="Pfam" id="PF13614">
    <property type="entry name" value="AAA_31"/>
    <property type="match status" value="1"/>
</dbReference>
<keyword evidence="13 17" id="KW-0472">Membrane</keyword>
<comment type="similarity">
    <text evidence="3">Belongs to the etk/wzc family.</text>
</comment>
<evidence type="ECO:0000256" key="8">
    <source>
        <dbReference type="ARBA" id="ARBA00022692"/>
    </source>
</evidence>
<reference evidence="21 22" key="1">
    <citation type="submission" date="2020-05" db="EMBL/GenBank/DDBJ databases">
        <title>Distinct polysaccharide utilization as determinants for interspecies competition between intestinal Prevotella spp.</title>
        <authorList>
            <person name="Galvez E.J.C."/>
            <person name="Iljazovic A."/>
            <person name="Strowig T."/>
        </authorList>
    </citation>
    <scope>NUCLEOTIDE SEQUENCE [LARGE SCALE GENOMIC DNA]</scope>
    <source>
        <strain evidence="21 22">PMUR</strain>
    </source>
</reference>
<accession>A0ABX2AN39</accession>
<feature type="domain" description="AAA" evidence="19">
    <location>
        <begin position="606"/>
        <end position="736"/>
    </location>
</feature>
<evidence type="ECO:0000256" key="10">
    <source>
        <dbReference type="ARBA" id="ARBA00022777"/>
    </source>
</evidence>
<dbReference type="InterPro" id="IPR005702">
    <property type="entry name" value="Wzc-like_C"/>
</dbReference>
<keyword evidence="16" id="KW-0175">Coiled coil</keyword>
<feature type="transmembrane region" description="Helical" evidence="17">
    <location>
        <begin position="30"/>
        <end position="56"/>
    </location>
</feature>
<evidence type="ECO:0000256" key="15">
    <source>
        <dbReference type="ARBA" id="ARBA00051245"/>
    </source>
</evidence>
<keyword evidence="9" id="KW-0547">Nucleotide-binding</keyword>
<evidence type="ECO:0000256" key="17">
    <source>
        <dbReference type="SAM" id="Phobius"/>
    </source>
</evidence>
<dbReference type="InterPro" id="IPR025669">
    <property type="entry name" value="AAA_dom"/>
</dbReference>
<feature type="transmembrane region" description="Helical" evidence="17">
    <location>
        <begin position="518"/>
        <end position="538"/>
    </location>
</feature>
<keyword evidence="5" id="KW-1003">Cell membrane</keyword>
<comment type="similarity">
    <text evidence="2">Belongs to the CpsD/CapB family.</text>
</comment>
<evidence type="ECO:0000256" key="6">
    <source>
        <dbReference type="ARBA" id="ARBA00022519"/>
    </source>
</evidence>
<keyword evidence="11" id="KW-0067">ATP-binding</keyword>
<feature type="domain" description="Polysaccharide chain length determinant N-terminal" evidence="18">
    <location>
        <begin position="25"/>
        <end position="121"/>
    </location>
</feature>
<dbReference type="RefSeq" id="WP_172275992.1">
    <property type="nucleotide sequence ID" value="NZ_CASGMU010000010.1"/>
</dbReference>
<evidence type="ECO:0000256" key="9">
    <source>
        <dbReference type="ARBA" id="ARBA00022741"/>
    </source>
</evidence>
<dbReference type="Pfam" id="PF13807">
    <property type="entry name" value="GNVR"/>
    <property type="match status" value="1"/>
</dbReference>
<evidence type="ECO:0000256" key="12">
    <source>
        <dbReference type="ARBA" id="ARBA00022989"/>
    </source>
</evidence>
<feature type="coiled-coil region" evidence="16">
    <location>
        <begin position="302"/>
        <end position="336"/>
    </location>
</feature>
<evidence type="ECO:0000256" key="1">
    <source>
        <dbReference type="ARBA" id="ARBA00004429"/>
    </source>
</evidence>
<proteinExistence type="inferred from homology"/>
<dbReference type="EMBL" id="JABKKF010000009">
    <property type="protein sequence ID" value="NPD92631.1"/>
    <property type="molecule type" value="Genomic_DNA"/>
</dbReference>
<evidence type="ECO:0000256" key="4">
    <source>
        <dbReference type="ARBA" id="ARBA00011903"/>
    </source>
</evidence>
<evidence type="ECO:0000256" key="16">
    <source>
        <dbReference type="SAM" id="Coils"/>
    </source>
</evidence>
<dbReference type="EC" id="2.7.10.2" evidence="4"/>
<dbReference type="InterPro" id="IPR027417">
    <property type="entry name" value="P-loop_NTPase"/>
</dbReference>